<evidence type="ECO:0000313" key="3">
    <source>
        <dbReference type="Proteomes" id="UP001052739"/>
    </source>
</evidence>
<dbReference type="EMBL" id="BNDW01000038">
    <property type="protein sequence ID" value="GHI23411.1"/>
    <property type="molecule type" value="Genomic_DNA"/>
</dbReference>
<dbReference type="RefSeq" id="WP_226652086.1">
    <property type="nucleotide sequence ID" value="NZ_BNDW01000038.1"/>
</dbReference>
<feature type="region of interest" description="Disordered" evidence="1">
    <location>
        <begin position="137"/>
        <end position="193"/>
    </location>
</feature>
<dbReference type="Proteomes" id="UP001052739">
    <property type="component" value="Unassembled WGS sequence"/>
</dbReference>
<gene>
    <name evidence="2" type="ORF">Shyd_47820</name>
</gene>
<feature type="compositionally biased region" description="Polar residues" evidence="1">
    <location>
        <begin position="183"/>
        <end position="193"/>
    </location>
</feature>
<evidence type="ECO:0000256" key="1">
    <source>
        <dbReference type="SAM" id="MobiDB-lite"/>
    </source>
</evidence>
<organism evidence="2 3">
    <name type="scientific">Streptomyces hydrogenans</name>
    <dbReference type="NCBI Taxonomy" id="1873719"/>
    <lineage>
        <taxon>Bacteria</taxon>
        <taxon>Bacillati</taxon>
        <taxon>Actinomycetota</taxon>
        <taxon>Actinomycetes</taxon>
        <taxon>Kitasatosporales</taxon>
        <taxon>Streptomycetaceae</taxon>
        <taxon>Streptomyces</taxon>
    </lineage>
</organism>
<protein>
    <submittedName>
        <fullName evidence="2">Uncharacterized protein</fullName>
    </submittedName>
</protein>
<sequence>MAWDEWNQLKAEASGTSSTRMQLNRVPDEPDGKTLSTNSQGDLKVVNEHLSKIGDHAFGLYNRLWREGRVAEATTDSAASDLSGQGFDLGGALSHVSLKWASALADLMDACAHISNHMDYTKNAHAGDEIFIERAHEQHRHARRAASTSGRPNRASRTTSSTATRKTRATRRTASDGLRTPCCTPSSARWTPR</sequence>
<feature type="compositionally biased region" description="Low complexity" evidence="1">
    <location>
        <begin position="155"/>
        <end position="164"/>
    </location>
</feature>
<accession>A0ABQ3PEG9</accession>
<evidence type="ECO:0000313" key="2">
    <source>
        <dbReference type="EMBL" id="GHI23411.1"/>
    </source>
</evidence>
<reference evidence="2" key="1">
    <citation type="submission" date="2024-05" db="EMBL/GenBank/DDBJ databases">
        <title>Whole genome shotgun sequence of Streptomyces hydrogenans NBRC 13475.</title>
        <authorList>
            <person name="Komaki H."/>
            <person name="Tamura T."/>
        </authorList>
    </citation>
    <scope>NUCLEOTIDE SEQUENCE</scope>
    <source>
        <strain evidence="2">NBRC 13475</strain>
    </source>
</reference>
<keyword evidence="3" id="KW-1185">Reference proteome</keyword>
<feature type="region of interest" description="Disordered" evidence="1">
    <location>
        <begin position="12"/>
        <end position="39"/>
    </location>
</feature>
<name>A0ABQ3PEG9_9ACTN</name>
<comment type="caution">
    <text evidence="2">The sequence shown here is derived from an EMBL/GenBank/DDBJ whole genome shotgun (WGS) entry which is preliminary data.</text>
</comment>
<proteinExistence type="predicted"/>